<organism evidence="2 3">
    <name type="scientific">Marchantia polymorpha subsp. ruderalis</name>
    <dbReference type="NCBI Taxonomy" id="1480154"/>
    <lineage>
        <taxon>Eukaryota</taxon>
        <taxon>Viridiplantae</taxon>
        <taxon>Streptophyta</taxon>
        <taxon>Embryophyta</taxon>
        <taxon>Marchantiophyta</taxon>
        <taxon>Marchantiopsida</taxon>
        <taxon>Marchantiidae</taxon>
        <taxon>Marchantiales</taxon>
        <taxon>Marchantiaceae</taxon>
        <taxon>Marchantia</taxon>
    </lineage>
</organism>
<dbReference type="Proteomes" id="UP000077202">
    <property type="component" value="Unassembled WGS sequence"/>
</dbReference>
<evidence type="ECO:0000313" key="3">
    <source>
        <dbReference type="Proteomes" id="UP000077202"/>
    </source>
</evidence>
<reference evidence="2" key="1">
    <citation type="submission" date="2016-03" db="EMBL/GenBank/DDBJ databases">
        <title>Mechanisms controlling the formation of the plant cell surface in tip-growing cells are functionally conserved among land plants.</title>
        <authorList>
            <person name="Honkanen S."/>
            <person name="Jones V.A."/>
            <person name="Morieri G."/>
            <person name="Champion C."/>
            <person name="Hetherington A.J."/>
            <person name="Kelly S."/>
            <person name="Saint-Marcoux D."/>
            <person name="Proust H."/>
            <person name="Prescott H."/>
            <person name="Dolan L."/>
        </authorList>
    </citation>
    <scope>NUCLEOTIDE SEQUENCE [LARGE SCALE GENOMIC DNA]</scope>
    <source>
        <tissue evidence="2">Whole gametophyte</tissue>
    </source>
</reference>
<gene>
    <name evidence="2" type="ORF">AXG93_1856s1030</name>
</gene>
<protein>
    <submittedName>
        <fullName evidence="2">Uncharacterized protein</fullName>
    </submittedName>
</protein>
<sequence>MGLLTKEEEKRFLKEPELLAVESSEGTEDKDNSRPRTVQVDVLPTREKTERRLAKRRKTRSVGSEEVSQPKFTKEVAKELTLSEAILKQIVAEVGVW</sequence>
<dbReference type="AlphaFoldDB" id="A0A176VRS9"/>
<comment type="caution">
    <text evidence="2">The sequence shown here is derived from an EMBL/GenBank/DDBJ whole genome shotgun (WGS) entry which is preliminary data.</text>
</comment>
<feature type="region of interest" description="Disordered" evidence="1">
    <location>
        <begin position="15"/>
        <end position="37"/>
    </location>
</feature>
<dbReference type="EMBL" id="LVLJ01002928">
    <property type="protein sequence ID" value="OAE23113.1"/>
    <property type="molecule type" value="Genomic_DNA"/>
</dbReference>
<evidence type="ECO:0000313" key="2">
    <source>
        <dbReference type="EMBL" id="OAE23113.1"/>
    </source>
</evidence>
<keyword evidence="3" id="KW-1185">Reference proteome</keyword>
<accession>A0A176VRS9</accession>
<name>A0A176VRS9_MARPO</name>
<evidence type="ECO:0000256" key="1">
    <source>
        <dbReference type="SAM" id="MobiDB-lite"/>
    </source>
</evidence>
<proteinExistence type="predicted"/>
<feature type="region of interest" description="Disordered" evidence="1">
    <location>
        <begin position="50"/>
        <end position="70"/>
    </location>
</feature>